<keyword evidence="3" id="KW-0472">Membrane</keyword>
<name>A0A7W6CJA1_9SPHN</name>
<evidence type="ECO:0000259" key="5">
    <source>
        <dbReference type="Pfam" id="PF01103"/>
    </source>
</evidence>
<reference evidence="6 7" key="1">
    <citation type="submission" date="2020-08" db="EMBL/GenBank/DDBJ databases">
        <title>Genomic Encyclopedia of Type Strains, Phase IV (KMG-IV): sequencing the most valuable type-strain genomes for metagenomic binning, comparative biology and taxonomic classification.</title>
        <authorList>
            <person name="Goeker M."/>
        </authorList>
    </citation>
    <scope>NUCLEOTIDE SEQUENCE [LARGE SCALE GENOMIC DNA]</scope>
    <source>
        <strain evidence="6 7">DSM 27057</strain>
    </source>
</reference>
<keyword evidence="2" id="KW-0812">Transmembrane</keyword>
<evidence type="ECO:0000256" key="3">
    <source>
        <dbReference type="ARBA" id="ARBA00023136"/>
    </source>
</evidence>
<dbReference type="GO" id="GO:0019867">
    <property type="term" value="C:outer membrane"/>
    <property type="evidence" value="ECO:0007669"/>
    <property type="project" value="InterPro"/>
</dbReference>
<gene>
    <name evidence="6" type="ORF">GGR38_002625</name>
</gene>
<dbReference type="PANTHER" id="PTHR12815:SF42">
    <property type="entry name" value="BACTERIAL SURFACE ANTIGEN (D15) DOMAIN-CONTAINING PROTEIN"/>
    <property type="match status" value="1"/>
</dbReference>
<dbReference type="Gene3D" id="2.40.160.50">
    <property type="entry name" value="membrane protein fhac: a member of the omp85/tpsb transporter family"/>
    <property type="match status" value="1"/>
</dbReference>
<feature type="region of interest" description="Disordered" evidence="4">
    <location>
        <begin position="40"/>
        <end position="122"/>
    </location>
</feature>
<feature type="compositionally biased region" description="Low complexity" evidence="4">
    <location>
        <begin position="68"/>
        <end position="83"/>
    </location>
</feature>
<comment type="caution">
    <text evidence="6">The sequence shown here is derived from an EMBL/GenBank/DDBJ whole genome shotgun (WGS) entry which is preliminary data.</text>
</comment>
<evidence type="ECO:0000313" key="6">
    <source>
        <dbReference type="EMBL" id="MBB3955669.1"/>
    </source>
</evidence>
<proteinExistence type="predicted"/>
<feature type="compositionally biased region" description="Basic and acidic residues" evidence="4">
    <location>
        <begin position="104"/>
        <end position="121"/>
    </location>
</feature>
<evidence type="ECO:0000256" key="4">
    <source>
        <dbReference type="SAM" id="MobiDB-lite"/>
    </source>
</evidence>
<keyword evidence="7" id="KW-1185">Reference proteome</keyword>
<dbReference type="InterPro" id="IPR000184">
    <property type="entry name" value="Bac_surfAg_D15"/>
</dbReference>
<comment type="subcellular location">
    <subcellularLocation>
        <location evidence="1">Membrane</location>
    </subcellularLocation>
</comment>
<dbReference type="AlphaFoldDB" id="A0A7W6CJA1"/>
<evidence type="ECO:0000313" key="7">
    <source>
        <dbReference type="Proteomes" id="UP000548867"/>
    </source>
</evidence>
<dbReference type="Gene3D" id="3.10.20.310">
    <property type="entry name" value="membrane protein fhac"/>
    <property type="match status" value="1"/>
</dbReference>
<evidence type="ECO:0000256" key="1">
    <source>
        <dbReference type="ARBA" id="ARBA00004370"/>
    </source>
</evidence>
<dbReference type="InterPro" id="IPR039910">
    <property type="entry name" value="D15-like"/>
</dbReference>
<dbReference type="PANTHER" id="PTHR12815">
    <property type="entry name" value="SORTING AND ASSEMBLY MACHINERY SAMM50 PROTEIN FAMILY MEMBER"/>
    <property type="match status" value="1"/>
</dbReference>
<feature type="domain" description="Bacterial surface antigen (D15)" evidence="5">
    <location>
        <begin position="425"/>
        <end position="712"/>
    </location>
</feature>
<keyword evidence="2" id="KW-1134">Transmembrane beta strand</keyword>
<sequence>MKCRLGGADFPARAAYDVRTCGSDFGWLALALGGTLLAGTASAQPSPAPVKEQASPPSPIITDRDFEAALPSQDAAASPAAPVASPPAPVTDPDLAKPLTPLTDFDKEPLRDETGGAKTEKAPTLSYRWQVTGLENLRDAHPVAPIDGGALVDSFSTVSALKQGKGKATNAAAIAARIEQDRQALSDVMASQGYFDAAIQSSVAMPEQGKPGDIAVSLAVAPGPRYRLGAIRFDAPALIPPDLLTRHFGVHSGEPIVAERVLSAEAELGVILPQSAYPFAKIGQRDIELDAATGIGDYTLPVTPGPRSRFGDITVKGRRSVFDARHISTIARFRKGELYDSRLIDDLRKALVATNLFATVTVEPAQTGVSAGDNTEYANLVVSQKAGPPRSLSAQAGYSTGEGIKAVGSWSHANLFPPEGALIGSATAGTSEQGVSGTFRRSNAGLRDRTVEVSISANHTNLDAYEAFTGALKGRISRASTAIWQKRWTYSYGFELIGSNEQDYAFEQAGERRRTFYILALPGQITYDRSNSLLDPTRGYRLSATLSPEASLGSNVQTYARSIFEATGYYPIAGKLVLAGRARVGMIGGASRESIAPSRRFYSGGGGSVRGFGYQELGPKDPSGNPIGGRSQAETSVELRYRFGNFGVVGFVDSGQVFTSEVPTFNSWRFGAGMGFRYYTNFGPMRFDIATPINRQIGESRVAVYVSIGQAF</sequence>
<accession>A0A7W6CJA1</accession>
<dbReference type="EMBL" id="JACIDX010000009">
    <property type="protein sequence ID" value="MBB3955669.1"/>
    <property type="molecule type" value="Genomic_DNA"/>
</dbReference>
<dbReference type="Proteomes" id="UP000548867">
    <property type="component" value="Unassembled WGS sequence"/>
</dbReference>
<dbReference type="Pfam" id="PF01103">
    <property type="entry name" value="Omp85"/>
    <property type="match status" value="1"/>
</dbReference>
<evidence type="ECO:0000256" key="2">
    <source>
        <dbReference type="ARBA" id="ARBA00022452"/>
    </source>
</evidence>
<organism evidence="6 7">
    <name type="scientific">Novosphingobium sediminicola</name>
    <dbReference type="NCBI Taxonomy" id="563162"/>
    <lineage>
        <taxon>Bacteria</taxon>
        <taxon>Pseudomonadati</taxon>
        <taxon>Pseudomonadota</taxon>
        <taxon>Alphaproteobacteria</taxon>
        <taxon>Sphingomonadales</taxon>
        <taxon>Sphingomonadaceae</taxon>
        <taxon>Novosphingobium</taxon>
    </lineage>
</organism>
<protein>
    <submittedName>
        <fullName evidence="6">Translocation and assembly module TamA</fullName>
    </submittedName>
</protein>